<reference evidence="1 2" key="1">
    <citation type="submission" date="2019-07" db="EMBL/GenBank/DDBJ databases">
        <title>Whole genome shotgun sequence of Skermanella aerolata NBRC 106429.</title>
        <authorList>
            <person name="Hosoyama A."/>
            <person name="Uohara A."/>
            <person name="Ohji S."/>
            <person name="Ichikawa N."/>
        </authorList>
    </citation>
    <scope>NUCLEOTIDE SEQUENCE [LARGE SCALE GENOMIC DNA]</scope>
    <source>
        <strain evidence="1 2">NBRC 106429</strain>
    </source>
</reference>
<sequence>MRIEIQLRIIADDNSVISEGEILQFDKGDDRLEMIGLSFDEAKAALAGIQGGMVTAQAASFLARHRSCDLCGTLLLSKGPGWTRFRTAFGTITLPSPRFYHCSCRPGEARTFSPLNLLLTEHIAPELLYLETRWASLVSFGMTADLLKDVLPIGSTADASTIRRHLHKVAAHHDADLGNEQPGGPDAGNGQPFPQAAVIVGIDGGYVRNWHDKKHNFEIVVGKSMAAGRDDRYFGLVRSQDEQPGRRFREVLRSQGLPVIQPVTMLTDGGDSVRALAGELSPGAVHIIDWFHIAMRLTGMDQYVKGLAHHNPVEALALEHRLERIKWRLWHGDGEEALIRAQALAADVAALNIAYPRLKRLIKAAAGLATYIANNAAAVVNYSRRWDNGERISTAFVESTVNLVVSRRFAKKQQMQWSKKGAHLLLQTRTKTLDGTLRDLFTRWYPGMAVNDNQVPDLARAA</sequence>
<comment type="caution">
    <text evidence="1">The sequence shown here is derived from an EMBL/GenBank/DDBJ whole genome shotgun (WGS) entry which is preliminary data.</text>
</comment>
<gene>
    <name evidence="1" type="ORF">SAE02_78780</name>
</gene>
<protein>
    <recommendedName>
        <fullName evidence="3">ISKra4 family transposase</fullName>
    </recommendedName>
</protein>
<evidence type="ECO:0008006" key="3">
    <source>
        <dbReference type="Google" id="ProtNLM"/>
    </source>
</evidence>
<dbReference type="RefSeq" id="WP_044437770.1">
    <property type="nucleotide sequence ID" value="NZ_BJYZ01000164.1"/>
</dbReference>
<keyword evidence="2" id="KW-1185">Reference proteome</keyword>
<dbReference type="AlphaFoldDB" id="A0A512E5E4"/>
<evidence type="ECO:0000313" key="2">
    <source>
        <dbReference type="Proteomes" id="UP000321523"/>
    </source>
</evidence>
<evidence type="ECO:0000313" key="1">
    <source>
        <dbReference type="EMBL" id="GEO43730.1"/>
    </source>
</evidence>
<dbReference type="OrthoDB" id="7365525at2"/>
<accession>A0A512E5E4</accession>
<dbReference type="NCBIfam" id="NF033572">
    <property type="entry name" value="transpos_ISKra4"/>
    <property type="match status" value="1"/>
</dbReference>
<organism evidence="1 2">
    <name type="scientific">Skermanella aerolata</name>
    <dbReference type="NCBI Taxonomy" id="393310"/>
    <lineage>
        <taxon>Bacteria</taxon>
        <taxon>Pseudomonadati</taxon>
        <taxon>Pseudomonadota</taxon>
        <taxon>Alphaproteobacteria</taxon>
        <taxon>Rhodospirillales</taxon>
        <taxon>Azospirillaceae</taxon>
        <taxon>Skermanella</taxon>
    </lineage>
</organism>
<proteinExistence type="predicted"/>
<name>A0A512E5E4_9PROT</name>
<dbReference type="Proteomes" id="UP000321523">
    <property type="component" value="Unassembled WGS sequence"/>
</dbReference>
<dbReference type="EMBL" id="BJYZ01000164">
    <property type="protein sequence ID" value="GEO43730.1"/>
    <property type="molecule type" value="Genomic_DNA"/>
</dbReference>